<protein>
    <recommendedName>
        <fullName evidence="1">Anti sigma-E protein RseA N-terminal domain-containing protein</fullName>
    </recommendedName>
</protein>
<reference evidence="2 3" key="1">
    <citation type="submission" date="2020-04" db="EMBL/GenBank/DDBJ databases">
        <authorList>
            <person name="De Canck E."/>
        </authorList>
    </citation>
    <scope>NUCLEOTIDE SEQUENCE [LARGE SCALE GENOMIC DNA]</scope>
    <source>
        <strain evidence="2 3">LMG 28138</strain>
    </source>
</reference>
<dbReference type="CDD" id="cd16328">
    <property type="entry name" value="RseA_N"/>
    <property type="match status" value="1"/>
</dbReference>
<evidence type="ECO:0000313" key="2">
    <source>
        <dbReference type="EMBL" id="CAB3787045.1"/>
    </source>
</evidence>
<dbReference type="Pfam" id="PF03872">
    <property type="entry name" value="RseA_N"/>
    <property type="match status" value="1"/>
</dbReference>
<dbReference type="AlphaFoldDB" id="A0A6S7BD31"/>
<dbReference type="InterPro" id="IPR036147">
    <property type="entry name" value="Anti-sigma_E_RseA_N_sf"/>
</dbReference>
<keyword evidence="3" id="KW-1185">Reference proteome</keyword>
<evidence type="ECO:0000313" key="3">
    <source>
        <dbReference type="Proteomes" id="UP000494115"/>
    </source>
</evidence>
<name>A0A6S7BD31_9BURK</name>
<feature type="domain" description="Anti sigma-E protein RseA N-terminal" evidence="1">
    <location>
        <begin position="19"/>
        <end position="94"/>
    </location>
</feature>
<dbReference type="GO" id="GO:0016989">
    <property type="term" value="F:sigma factor antagonist activity"/>
    <property type="evidence" value="ECO:0007669"/>
    <property type="project" value="InterPro"/>
</dbReference>
<proteinExistence type="predicted"/>
<organism evidence="2 3">
    <name type="scientific">Pararobbsia alpina</name>
    <dbReference type="NCBI Taxonomy" id="621374"/>
    <lineage>
        <taxon>Bacteria</taxon>
        <taxon>Pseudomonadati</taxon>
        <taxon>Pseudomonadota</taxon>
        <taxon>Betaproteobacteria</taxon>
        <taxon>Burkholderiales</taxon>
        <taxon>Burkholderiaceae</taxon>
        <taxon>Pararobbsia</taxon>
    </lineage>
</organism>
<dbReference type="Proteomes" id="UP000494115">
    <property type="component" value="Unassembled WGS sequence"/>
</dbReference>
<dbReference type="SUPFAM" id="SSF89069">
    <property type="entry name" value="N-terminal, cytoplasmic domain of anti-sigmaE factor RseA"/>
    <property type="match status" value="1"/>
</dbReference>
<sequence length="233" mass="24059">MMGNTMGSVSTHTQAAARAERVSAIIDSQSVPEVDQFIFELDAQDRATWATYHLVGDVLRSDDLAEHASDDAGFMSRFSARLADEPHLLAPAPHAHWFAAPATGGSSPSMAGDADPSVVAASAGLRRRVVPAFAVAAAAAILSWVVLPQLQHLGNPGMIGISPAALSAAGVPATDVRQVAMAAAPAAPISAQVNVIRDAALDQYLEAHMQFASHPGDTGSPYVRSALYSAGAN</sequence>
<evidence type="ECO:0000259" key="1">
    <source>
        <dbReference type="Pfam" id="PF03872"/>
    </source>
</evidence>
<accession>A0A6S7BD31</accession>
<dbReference type="InterPro" id="IPR005572">
    <property type="entry name" value="Anti-sigma_E_RseA_N"/>
</dbReference>
<gene>
    <name evidence="2" type="ORF">LMG28138_02348</name>
</gene>
<dbReference type="Gene3D" id="1.10.10.880">
    <property type="entry name" value="Anti sigma-E protein RseA, N-terminal domain"/>
    <property type="match status" value="1"/>
</dbReference>
<dbReference type="EMBL" id="CADIKM010000008">
    <property type="protein sequence ID" value="CAB3787045.1"/>
    <property type="molecule type" value="Genomic_DNA"/>
</dbReference>